<evidence type="ECO:0000313" key="2">
    <source>
        <dbReference type="Proteomes" id="UP001373159"/>
    </source>
</evidence>
<protein>
    <submittedName>
        <fullName evidence="1">Uncharacterized protein</fullName>
    </submittedName>
</protein>
<gene>
    <name evidence="1" type="ORF">V8P97_02805</name>
</gene>
<sequence>MDQTNEPVVQPQGGSLPPETIPVIAEARAAAVVAGLDGEGD</sequence>
<reference evidence="1 2" key="1">
    <citation type="submission" date="2024-02" db="EMBL/GenBank/DDBJ databases">
        <title>Bifidobacterium honeyensis sp. nov., isolated from the comb honey.</title>
        <authorList>
            <person name="Liu W."/>
            <person name="Li Y."/>
        </authorList>
    </citation>
    <scope>NUCLEOTIDE SEQUENCE [LARGE SCALE GENOMIC DNA]</scope>
    <source>
        <strain evidence="1 2">IMAU50988</strain>
    </source>
</reference>
<evidence type="ECO:0000313" key="1">
    <source>
        <dbReference type="EMBL" id="MEK0306400.1"/>
    </source>
</evidence>
<dbReference type="Proteomes" id="UP001373159">
    <property type="component" value="Unassembled WGS sequence"/>
</dbReference>
<accession>A0ABU8ZMC9</accession>
<comment type="caution">
    <text evidence="1">The sequence shown here is derived from an EMBL/GenBank/DDBJ whole genome shotgun (WGS) entry which is preliminary data.</text>
</comment>
<dbReference type="EMBL" id="JBANBB010000001">
    <property type="protein sequence ID" value="MEK0306400.1"/>
    <property type="molecule type" value="Genomic_DNA"/>
</dbReference>
<dbReference type="RefSeq" id="WP_340468917.1">
    <property type="nucleotide sequence ID" value="NZ_JBANBB010000001.1"/>
</dbReference>
<organism evidence="1 2">
    <name type="scientific">Bifidobacterium favimelis</name>
    <dbReference type="NCBI Taxonomy" id="3122979"/>
    <lineage>
        <taxon>Bacteria</taxon>
        <taxon>Bacillati</taxon>
        <taxon>Actinomycetota</taxon>
        <taxon>Actinomycetes</taxon>
        <taxon>Bifidobacteriales</taxon>
        <taxon>Bifidobacteriaceae</taxon>
        <taxon>Bifidobacterium</taxon>
    </lineage>
</organism>
<name>A0ABU8ZMC9_9BIFI</name>
<proteinExistence type="predicted"/>
<keyword evidence="2" id="KW-1185">Reference proteome</keyword>